<organism evidence="1 2">
    <name type="scientific">[Clostridium] clostridioforme 90A8</name>
    <dbReference type="NCBI Taxonomy" id="999408"/>
    <lineage>
        <taxon>Bacteria</taxon>
        <taxon>Bacillati</taxon>
        <taxon>Bacillota</taxon>
        <taxon>Clostridia</taxon>
        <taxon>Lachnospirales</taxon>
        <taxon>Lachnospiraceae</taxon>
        <taxon>Enterocloster</taxon>
    </lineage>
</organism>
<dbReference type="EMBL" id="AGYR01000056">
    <property type="protein sequence ID" value="ENZ08956.1"/>
    <property type="molecule type" value="Genomic_DNA"/>
</dbReference>
<evidence type="ECO:0000313" key="1">
    <source>
        <dbReference type="EMBL" id="ENZ08956.1"/>
    </source>
</evidence>
<gene>
    <name evidence="1" type="ORF">HMPREF1090_04719</name>
</gene>
<proteinExistence type="predicted"/>
<protein>
    <recommendedName>
        <fullName evidence="3">Molecular chaperone Hsp90</fullName>
    </recommendedName>
</protein>
<sequence length="119" mass="12615">MDKEVLSFIVEKTHELMNAASCSKEAKASAQTWLDAVGTENEAAATKTYIAELEADIMPVDGLIGFTESDMCAQVFGADKAKDVAAHAKELKAAGAKYCDCPACAAAEAILEKKDDILK</sequence>
<dbReference type="Proteomes" id="UP000013085">
    <property type="component" value="Unassembled WGS sequence"/>
</dbReference>
<reference evidence="1 2" key="1">
    <citation type="submission" date="2013-01" db="EMBL/GenBank/DDBJ databases">
        <title>The Genome Sequence of Clostridium clostridioforme 90A8.</title>
        <authorList>
            <consortium name="The Broad Institute Genome Sequencing Platform"/>
            <person name="Earl A."/>
            <person name="Ward D."/>
            <person name="Feldgarden M."/>
            <person name="Gevers D."/>
            <person name="Courvalin P."/>
            <person name="Lambert T."/>
            <person name="Walker B."/>
            <person name="Young S.K."/>
            <person name="Zeng Q."/>
            <person name="Gargeya S."/>
            <person name="Fitzgerald M."/>
            <person name="Haas B."/>
            <person name="Abouelleil A."/>
            <person name="Alvarado L."/>
            <person name="Arachchi H.M."/>
            <person name="Berlin A.M."/>
            <person name="Chapman S.B."/>
            <person name="Dewar J."/>
            <person name="Goldberg J."/>
            <person name="Griggs A."/>
            <person name="Gujja S."/>
            <person name="Hansen M."/>
            <person name="Howarth C."/>
            <person name="Imamovic A."/>
            <person name="Larimer J."/>
            <person name="McCowan C."/>
            <person name="Murphy C."/>
            <person name="Neiman D."/>
            <person name="Pearson M."/>
            <person name="Priest M."/>
            <person name="Roberts A."/>
            <person name="Saif S."/>
            <person name="Shea T."/>
            <person name="Sisk P."/>
            <person name="Sykes S."/>
            <person name="Wortman J."/>
            <person name="Nusbaum C."/>
            <person name="Birren B."/>
        </authorList>
    </citation>
    <scope>NUCLEOTIDE SEQUENCE [LARGE SCALE GENOMIC DNA]</scope>
    <source>
        <strain evidence="1 2">90A8</strain>
    </source>
</reference>
<accession>A0A0E2H531</accession>
<name>A0A0E2H531_9FIRM</name>
<dbReference type="GeneID" id="57960711"/>
<evidence type="ECO:0008006" key="3">
    <source>
        <dbReference type="Google" id="ProtNLM"/>
    </source>
</evidence>
<dbReference type="RefSeq" id="WP_002594451.1">
    <property type="nucleotide sequence ID" value="NZ_KB850988.1"/>
</dbReference>
<dbReference type="HOGENOM" id="CLU_144126_0_0_9"/>
<comment type="caution">
    <text evidence="1">The sequence shown here is derived from an EMBL/GenBank/DDBJ whole genome shotgun (WGS) entry which is preliminary data.</text>
</comment>
<dbReference type="PATRIC" id="fig|999408.3.peg.5076"/>
<dbReference type="AlphaFoldDB" id="A0A0E2H531"/>
<evidence type="ECO:0000313" key="2">
    <source>
        <dbReference type="Proteomes" id="UP000013085"/>
    </source>
</evidence>